<reference evidence="1" key="1">
    <citation type="submission" date="2020-06" db="EMBL/GenBank/DDBJ databases">
        <title>Draft genome of Bugula neritina, a colonial animal packing powerful symbionts and potential medicines.</title>
        <authorList>
            <person name="Rayko M."/>
        </authorList>
    </citation>
    <scope>NUCLEOTIDE SEQUENCE [LARGE SCALE GENOMIC DNA]</scope>
    <source>
        <strain evidence="1">Kwan_BN1</strain>
    </source>
</reference>
<comment type="caution">
    <text evidence="1">The sequence shown here is derived from an EMBL/GenBank/DDBJ whole genome shotgun (WGS) entry which is preliminary data.</text>
</comment>
<accession>A0A7J7KCB1</accession>
<name>A0A7J7KCB1_BUGNE</name>
<gene>
    <name evidence="1" type="ORF">EB796_005424</name>
</gene>
<sequence>MCLKQLRFRSFLGDSQISLLSDSSTVRQSQFSLNSQFSAASTATLTDPVFENECDMTTYELKAPPLPPRRTLNYLPDFLPDLQEAEALKEAEACPANQTPDTAAGATLVIMST</sequence>
<evidence type="ECO:0000313" key="2">
    <source>
        <dbReference type="Proteomes" id="UP000593567"/>
    </source>
</evidence>
<proteinExistence type="predicted"/>
<dbReference type="EMBL" id="VXIV02000757">
    <property type="protein sequence ID" value="KAF6036269.1"/>
    <property type="molecule type" value="Genomic_DNA"/>
</dbReference>
<protein>
    <submittedName>
        <fullName evidence="1">Uncharacterized protein</fullName>
    </submittedName>
</protein>
<keyword evidence="2" id="KW-1185">Reference proteome</keyword>
<evidence type="ECO:0000313" key="1">
    <source>
        <dbReference type="EMBL" id="KAF6036269.1"/>
    </source>
</evidence>
<dbReference type="AlphaFoldDB" id="A0A7J7KCB1"/>
<dbReference type="Proteomes" id="UP000593567">
    <property type="component" value="Unassembled WGS sequence"/>
</dbReference>
<organism evidence="1 2">
    <name type="scientific">Bugula neritina</name>
    <name type="common">Brown bryozoan</name>
    <name type="synonym">Sertularia neritina</name>
    <dbReference type="NCBI Taxonomy" id="10212"/>
    <lineage>
        <taxon>Eukaryota</taxon>
        <taxon>Metazoa</taxon>
        <taxon>Spiralia</taxon>
        <taxon>Lophotrochozoa</taxon>
        <taxon>Bryozoa</taxon>
        <taxon>Gymnolaemata</taxon>
        <taxon>Cheilostomatida</taxon>
        <taxon>Flustrina</taxon>
        <taxon>Buguloidea</taxon>
        <taxon>Bugulidae</taxon>
        <taxon>Bugula</taxon>
    </lineage>
</organism>